<dbReference type="InterPro" id="IPR050151">
    <property type="entry name" value="Class-I_Pyr_Nuc-Dis_Oxidored"/>
</dbReference>
<dbReference type="PIRSF" id="PIRSF000350">
    <property type="entry name" value="Mercury_reductase_MerA"/>
    <property type="match status" value="1"/>
</dbReference>
<dbReference type="InterPro" id="IPR016156">
    <property type="entry name" value="FAD/NAD-linked_Rdtase_dimer_sf"/>
</dbReference>
<dbReference type="NCBIfam" id="NF004943">
    <property type="entry name" value="PRK06292.2-1"/>
    <property type="match status" value="1"/>
</dbReference>
<keyword evidence="3" id="KW-0274">FAD</keyword>
<reference evidence="7 8" key="1">
    <citation type="submission" date="2015-09" db="EMBL/GenBank/DDBJ databases">
        <title>Draft genome sequence of Acidiplasma aeolicum DSM 18409.</title>
        <authorList>
            <person name="Hemp J."/>
        </authorList>
    </citation>
    <scope>NUCLEOTIDE SEQUENCE [LARGE SCALE GENOMIC DNA]</scope>
    <source>
        <strain evidence="7 8">V</strain>
    </source>
</reference>
<accession>A0A0P9GZQ0</accession>
<dbReference type="InterPro" id="IPR001100">
    <property type="entry name" value="Pyr_nuc-diS_OxRdtase"/>
</dbReference>
<dbReference type="RefSeq" id="WP_054963952.1">
    <property type="nucleotide sequence ID" value="NZ_LJCQ01000122.1"/>
</dbReference>
<dbReference type="PANTHER" id="PTHR22912:SF151">
    <property type="entry name" value="DIHYDROLIPOYL DEHYDROGENASE, MITOCHONDRIAL"/>
    <property type="match status" value="1"/>
</dbReference>
<sequence length="451" mass="50248">MEHYDVITIGAGGACYPAAFRLDQSGYSVLMVDKKGVLSGNCLSEGCVPSKTIIENVHNYARVKKFYSFNIDYEKIIERKDSVQKIRYANHDREIKNSGVTLLKGAASIVDEHTVKVNADGLEKLYSADYIIIGTGTDTFVPDIPGKEYAYVSGDIFRINPSFRKIPDSVVIIGGGYIGLETASFLSILGSRVKLVEVKDRILIDMDKEIIDKLYPLLPEMDVYFNNEVKSIEKVNERYKVNLLQDNGNRESIYADAVIMATGREPVFPDGLDKIGIVYDRHGIKVNSGMQTNIKNIYATGDVNGITPLFHAAKRQSLVAAHNIMSDGKLTDYYDPLSVPYTLYTIPQMSYVGITPEYAIRNNIEYTEVKYDLKEDTLAEAFDEMYGEITLLVDKRMKIIGGYAIGNDAGNVINEIALAVKNGLTARDFAEMAHQHPMTFEGLDTAARKLF</sequence>
<dbReference type="Gene3D" id="3.30.390.30">
    <property type="match status" value="1"/>
</dbReference>
<proteinExistence type="inferred from homology"/>
<evidence type="ECO:0000259" key="6">
    <source>
        <dbReference type="Pfam" id="PF07992"/>
    </source>
</evidence>
<dbReference type="Pfam" id="PF07992">
    <property type="entry name" value="Pyr_redox_2"/>
    <property type="match status" value="1"/>
</dbReference>
<gene>
    <name evidence="7" type="ORF">SE19_02280</name>
</gene>
<dbReference type="GO" id="GO:0050660">
    <property type="term" value="F:flavin adenine dinucleotide binding"/>
    <property type="evidence" value="ECO:0007669"/>
    <property type="project" value="TreeGrafter"/>
</dbReference>
<evidence type="ECO:0000259" key="5">
    <source>
        <dbReference type="Pfam" id="PF02852"/>
    </source>
</evidence>
<dbReference type="EMBL" id="LJCQ01000122">
    <property type="protein sequence ID" value="KPV47162.1"/>
    <property type="molecule type" value="Genomic_DNA"/>
</dbReference>
<feature type="domain" description="Pyridine nucleotide-disulphide oxidoreductase dimerisation" evidence="5">
    <location>
        <begin position="339"/>
        <end position="446"/>
    </location>
</feature>
<dbReference type="SUPFAM" id="SSF51905">
    <property type="entry name" value="FAD/NAD(P)-binding domain"/>
    <property type="match status" value="1"/>
</dbReference>
<dbReference type="SMR" id="A0A0P9GZQ0"/>
<dbReference type="PANTHER" id="PTHR22912">
    <property type="entry name" value="DISULFIDE OXIDOREDUCTASE"/>
    <property type="match status" value="1"/>
</dbReference>
<evidence type="ECO:0000256" key="2">
    <source>
        <dbReference type="ARBA" id="ARBA00022630"/>
    </source>
</evidence>
<dbReference type="Proteomes" id="UP000050515">
    <property type="component" value="Unassembled WGS sequence"/>
</dbReference>
<dbReference type="AlphaFoldDB" id="A0A0P9GZQ0"/>
<dbReference type="SUPFAM" id="SSF55424">
    <property type="entry name" value="FAD/NAD-linked reductases, dimerisation (C-terminal) domain"/>
    <property type="match status" value="1"/>
</dbReference>
<evidence type="ECO:0000256" key="4">
    <source>
        <dbReference type="ARBA" id="ARBA00023027"/>
    </source>
</evidence>
<dbReference type="GO" id="GO:0006103">
    <property type="term" value="P:2-oxoglutarate metabolic process"/>
    <property type="evidence" value="ECO:0007669"/>
    <property type="project" value="TreeGrafter"/>
</dbReference>
<dbReference type="PATRIC" id="fig|507754.4.peg.1458"/>
<dbReference type="InterPro" id="IPR036188">
    <property type="entry name" value="FAD/NAD-bd_sf"/>
</dbReference>
<protein>
    <submittedName>
        <fullName evidence="7">Dihydrolipoamide dehydrogenase</fullName>
    </submittedName>
</protein>
<feature type="domain" description="FAD/NAD(P)-binding" evidence="6">
    <location>
        <begin position="4"/>
        <end position="316"/>
    </location>
</feature>
<dbReference type="GO" id="GO:0004148">
    <property type="term" value="F:dihydrolipoyl dehydrogenase (NADH) activity"/>
    <property type="evidence" value="ECO:0007669"/>
    <property type="project" value="TreeGrafter"/>
</dbReference>
<evidence type="ECO:0000313" key="8">
    <source>
        <dbReference type="Proteomes" id="UP000050515"/>
    </source>
</evidence>
<evidence type="ECO:0000313" key="7">
    <source>
        <dbReference type="EMBL" id="KPV47162.1"/>
    </source>
</evidence>
<evidence type="ECO:0000256" key="3">
    <source>
        <dbReference type="ARBA" id="ARBA00022827"/>
    </source>
</evidence>
<comment type="caution">
    <text evidence="7">The sequence shown here is derived from an EMBL/GenBank/DDBJ whole genome shotgun (WGS) entry which is preliminary data.</text>
</comment>
<dbReference type="Pfam" id="PF02852">
    <property type="entry name" value="Pyr_redox_dim"/>
    <property type="match status" value="1"/>
</dbReference>
<organism evidence="7 8">
    <name type="scientific">Acidiplasma aeolicum</name>
    <dbReference type="NCBI Taxonomy" id="507754"/>
    <lineage>
        <taxon>Archaea</taxon>
        <taxon>Methanobacteriati</taxon>
        <taxon>Thermoplasmatota</taxon>
        <taxon>Thermoplasmata</taxon>
        <taxon>Thermoplasmatales</taxon>
        <taxon>Ferroplasmaceae</taxon>
        <taxon>Acidiplasma</taxon>
    </lineage>
</organism>
<dbReference type="Gene3D" id="3.50.50.60">
    <property type="entry name" value="FAD/NAD(P)-binding domain"/>
    <property type="match status" value="2"/>
</dbReference>
<dbReference type="InterPro" id="IPR004099">
    <property type="entry name" value="Pyr_nucl-diS_OxRdtase_dimer"/>
</dbReference>
<keyword evidence="4" id="KW-0520">NAD</keyword>
<keyword evidence="2" id="KW-0285">Flavoprotein</keyword>
<dbReference type="PRINTS" id="PR00368">
    <property type="entry name" value="FADPNR"/>
</dbReference>
<evidence type="ECO:0000256" key="1">
    <source>
        <dbReference type="ARBA" id="ARBA00007532"/>
    </source>
</evidence>
<comment type="similarity">
    <text evidence="1">Belongs to the class-I pyridine nucleotide-disulfide oxidoreductase family.</text>
</comment>
<name>A0A0P9GZQ0_9ARCH</name>
<dbReference type="PRINTS" id="PR00411">
    <property type="entry name" value="PNDRDTASEI"/>
</dbReference>
<dbReference type="InterPro" id="IPR023753">
    <property type="entry name" value="FAD/NAD-binding_dom"/>
</dbReference>